<dbReference type="PANTHER" id="PTHR21600">
    <property type="entry name" value="MITOCHONDRIAL RNA PSEUDOURIDINE SYNTHASE"/>
    <property type="match status" value="1"/>
</dbReference>
<protein>
    <recommendedName>
        <fullName evidence="2">Pseudouridine synthase RsuA/RluA-like domain-containing protein</fullName>
    </recommendedName>
</protein>
<dbReference type="Gene3D" id="3.30.2350.10">
    <property type="entry name" value="Pseudouridine synthase"/>
    <property type="match status" value="1"/>
</dbReference>
<comment type="catalytic activity">
    <reaction evidence="1">
        <text>a uridine in RNA = a pseudouridine in RNA</text>
        <dbReference type="Rhea" id="RHEA:48348"/>
        <dbReference type="Rhea" id="RHEA-COMP:12068"/>
        <dbReference type="Rhea" id="RHEA-COMP:12069"/>
        <dbReference type="ChEBI" id="CHEBI:65314"/>
        <dbReference type="ChEBI" id="CHEBI:65315"/>
    </reaction>
</comment>
<dbReference type="InterPro" id="IPR006145">
    <property type="entry name" value="PsdUridine_synth_RsuA/RluA"/>
</dbReference>
<name>A0A9J6A9E4_SOLCO</name>
<dbReference type="GO" id="GO:0000455">
    <property type="term" value="P:enzyme-directed rRNA pseudouridine synthesis"/>
    <property type="evidence" value="ECO:0007669"/>
    <property type="project" value="TreeGrafter"/>
</dbReference>
<dbReference type="InterPro" id="IPR020103">
    <property type="entry name" value="PsdUridine_synth_cat_dom_sf"/>
</dbReference>
<dbReference type="Pfam" id="PF00849">
    <property type="entry name" value="PseudoU_synth_2"/>
    <property type="match status" value="1"/>
</dbReference>
<sequence>MSEKAELAAVTAYFGVSWPELNEGLTYHDIVRPTDADSDIKLLNSWLQRIQNKQITIDGKVVFLPDTELRAGAELVYHRLPWREPDAPYLLEVLFEDDYLIVVNKPSGLQVLPGGLYQQRSILTQLQWHACKPTTTSSGCQKTHPVPVHRLGRGTSGILLCAKTKLCKSRLAAYFAEGTSVVEDKQTGLRRVECTQMLPLPCEVEKLFPIDPRLNKNISK</sequence>
<organism evidence="3 4">
    <name type="scientific">Solanum commersonii</name>
    <name type="common">Commerson's wild potato</name>
    <name type="synonym">Commerson's nightshade</name>
    <dbReference type="NCBI Taxonomy" id="4109"/>
    <lineage>
        <taxon>Eukaryota</taxon>
        <taxon>Viridiplantae</taxon>
        <taxon>Streptophyta</taxon>
        <taxon>Embryophyta</taxon>
        <taxon>Tracheophyta</taxon>
        <taxon>Spermatophyta</taxon>
        <taxon>Magnoliopsida</taxon>
        <taxon>eudicotyledons</taxon>
        <taxon>Gunneridae</taxon>
        <taxon>Pentapetalae</taxon>
        <taxon>asterids</taxon>
        <taxon>lamiids</taxon>
        <taxon>Solanales</taxon>
        <taxon>Solanaceae</taxon>
        <taxon>Solanoideae</taxon>
        <taxon>Solaneae</taxon>
        <taxon>Solanum</taxon>
    </lineage>
</organism>
<dbReference type="SUPFAM" id="SSF55120">
    <property type="entry name" value="Pseudouridine synthase"/>
    <property type="match status" value="1"/>
</dbReference>
<evidence type="ECO:0000256" key="1">
    <source>
        <dbReference type="ARBA" id="ARBA00000073"/>
    </source>
</evidence>
<dbReference type="PANTHER" id="PTHR21600:SF88">
    <property type="entry name" value="RNA PSEUDOURIDINE SYNTHASE 5"/>
    <property type="match status" value="1"/>
</dbReference>
<reference evidence="3 4" key="1">
    <citation type="submission" date="2020-09" db="EMBL/GenBank/DDBJ databases">
        <title>De no assembly of potato wild relative species, Solanum commersonii.</title>
        <authorList>
            <person name="Cho K."/>
        </authorList>
    </citation>
    <scope>NUCLEOTIDE SEQUENCE [LARGE SCALE GENOMIC DNA]</scope>
    <source>
        <strain evidence="3">LZ3.2</strain>
        <tissue evidence="3">Leaf</tissue>
    </source>
</reference>
<feature type="domain" description="Pseudouridine synthase RsuA/RluA-like" evidence="2">
    <location>
        <begin position="99"/>
        <end position="177"/>
    </location>
</feature>
<dbReference type="Proteomes" id="UP000824120">
    <property type="component" value="Chromosome 2"/>
</dbReference>
<accession>A0A9J6A9E4</accession>
<dbReference type="PROSITE" id="PS01129">
    <property type="entry name" value="PSI_RLU"/>
    <property type="match status" value="1"/>
</dbReference>
<dbReference type="InterPro" id="IPR006224">
    <property type="entry name" value="PsdUridine_synth_RluA-like_CS"/>
</dbReference>
<dbReference type="GO" id="GO:0009982">
    <property type="term" value="F:pseudouridine synthase activity"/>
    <property type="evidence" value="ECO:0007669"/>
    <property type="project" value="InterPro"/>
</dbReference>
<evidence type="ECO:0000313" key="4">
    <source>
        <dbReference type="Proteomes" id="UP000824120"/>
    </source>
</evidence>
<evidence type="ECO:0000313" key="3">
    <source>
        <dbReference type="EMBL" id="KAG5621048.1"/>
    </source>
</evidence>
<dbReference type="EMBL" id="JACXVP010000002">
    <property type="protein sequence ID" value="KAG5621048.1"/>
    <property type="molecule type" value="Genomic_DNA"/>
</dbReference>
<dbReference type="AlphaFoldDB" id="A0A9J6A9E4"/>
<gene>
    <name evidence="3" type="ORF">H5410_006266</name>
</gene>
<keyword evidence="4" id="KW-1185">Reference proteome</keyword>
<comment type="caution">
    <text evidence="3">The sequence shown here is derived from an EMBL/GenBank/DDBJ whole genome shotgun (WGS) entry which is preliminary data.</text>
</comment>
<evidence type="ECO:0000259" key="2">
    <source>
        <dbReference type="Pfam" id="PF00849"/>
    </source>
</evidence>
<proteinExistence type="predicted"/>
<dbReference type="GO" id="GO:0003723">
    <property type="term" value="F:RNA binding"/>
    <property type="evidence" value="ECO:0007669"/>
    <property type="project" value="InterPro"/>
</dbReference>
<dbReference type="InterPro" id="IPR050188">
    <property type="entry name" value="RluA_PseudoU_synthase"/>
</dbReference>
<dbReference type="OrthoDB" id="428658at2759"/>